<dbReference type="SUPFAM" id="SSF56112">
    <property type="entry name" value="Protein kinase-like (PK-like)"/>
    <property type="match status" value="1"/>
</dbReference>
<dbReference type="Pfam" id="PF00069">
    <property type="entry name" value="Pkinase"/>
    <property type="match status" value="1"/>
</dbReference>
<dbReference type="Gene3D" id="1.10.510.10">
    <property type="entry name" value="Transferase(Phosphotransferase) domain 1"/>
    <property type="match status" value="1"/>
</dbReference>
<comment type="cofactor">
    <cofactor evidence="1">
        <name>Mg(2+)</name>
        <dbReference type="ChEBI" id="CHEBI:18420"/>
    </cofactor>
</comment>
<dbReference type="InterPro" id="IPR011009">
    <property type="entry name" value="Kinase-like_dom_sf"/>
</dbReference>
<keyword evidence="4" id="KW-0723">Serine/threonine-protein kinase</keyword>
<evidence type="ECO:0000256" key="7">
    <source>
        <dbReference type="ARBA" id="ARBA00022737"/>
    </source>
</evidence>
<evidence type="ECO:0000259" key="16">
    <source>
        <dbReference type="PROSITE" id="PS50011"/>
    </source>
</evidence>
<organism evidence="18 19">
    <name type="scientific">Stylonychia lemnae</name>
    <name type="common">Ciliate</name>
    <dbReference type="NCBI Taxonomy" id="5949"/>
    <lineage>
        <taxon>Eukaryota</taxon>
        <taxon>Sar</taxon>
        <taxon>Alveolata</taxon>
        <taxon>Ciliophora</taxon>
        <taxon>Intramacronucleata</taxon>
        <taxon>Spirotrichea</taxon>
        <taxon>Stichotrichia</taxon>
        <taxon>Sporadotrichida</taxon>
        <taxon>Oxytrichidae</taxon>
        <taxon>Stylonychinae</taxon>
        <taxon>Stylonychia</taxon>
    </lineage>
</organism>
<dbReference type="FunFam" id="3.30.200.20:FF:000315">
    <property type="entry name" value="Calcium-dependent protein kinase 3"/>
    <property type="match status" value="1"/>
</dbReference>
<evidence type="ECO:0000256" key="6">
    <source>
        <dbReference type="ARBA" id="ARBA00022723"/>
    </source>
</evidence>
<evidence type="ECO:0000256" key="4">
    <source>
        <dbReference type="ARBA" id="ARBA00022527"/>
    </source>
</evidence>
<dbReference type="PROSITE" id="PS00018">
    <property type="entry name" value="EF_HAND_1"/>
    <property type="match status" value="1"/>
</dbReference>
<dbReference type="PROSITE" id="PS00108">
    <property type="entry name" value="PROTEIN_KINASE_ST"/>
    <property type="match status" value="1"/>
</dbReference>
<dbReference type="EMBL" id="CCKQ01018625">
    <property type="protein sequence ID" value="CDW90598.1"/>
    <property type="molecule type" value="Genomic_DNA"/>
</dbReference>
<dbReference type="PROSITE" id="PS50222">
    <property type="entry name" value="EF_HAND_2"/>
    <property type="match status" value="1"/>
</dbReference>
<evidence type="ECO:0000313" key="19">
    <source>
        <dbReference type="Proteomes" id="UP000039865"/>
    </source>
</evidence>
<dbReference type="CDD" id="cd05117">
    <property type="entry name" value="STKc_CAMK"/>
    <property type="match status" value="1"/>
</dbReference>
<evidence type="ECO:0000313" key="18">
    <source>
        <dbReference type="EMBL" id="CDW90598.1"/>
    </source>
</evidence>
<feature type="compositionally biased region" description="Basic residues" evidence="15">
    <location>
        <begin position="167"/>
        <end position="177"/>
    </location>
</feature>
<dbReference type="GO" id="GO:0005509">
    <property type="term" value="F:calcium ion binding"/>
    <property type="evidence" value="ECO:0007669"/>
    <property type="project" value="InterPro"/>
</dbReference>
<name>A0A078BAK4_STYLE</name>
<comment type="catalytic activity">
    <reaction evidence="13">
        <text>L-threonyl-[protein] + ATP = O-phospho-L-threonyl-[protein] + ADP + H(+)</text>
        <dbReference type="Rhea" id="RHEA:46608"/>
        <dbReference type="Rhea" id="RHEA-COMP:11060"/>
        <dbReference type="Rhea" id="RHEA-COMP:11605"/>
        <dbReference type="ChEBI" id="CHEBI:15378"/>
        <dbReference type="ChEBI" id="CHEBI:30013"/>
        <dbReference type="ChEBI" id="CHEBI:30616"/>
        <dbReference type="ChEBI" id="CHEBI:61977"/>
        <dbReference type="ChEBI" id="CHEBI:456216"/>
        <dbReference type="EC" id="2.7.11.1"/>
    </reaction>
</comment>
<keyword evidence="10" id="KW-0106">Calcium</keyword>
<dbReference type="Gene3D" id="3.30.200.20">
    <property type="entry name" value="Phosphorylase Kinase, domain 1"/>
    <property type="match status" value="1"/>
</dbReference>
<evidence type="ECO:0000256" key="12">
    <source>
        <dbReference type="ARBA" id="ARBA00024334"/>
    </source>
</evidence>
<dbReference type="InterPro" id="IPR008271">
    <property type="entry name" value="Ser/Thr_kinase_AS"/>
</dbReference>
<dbReference type="GO" id="GO:0004674">
    <property type="term" value="F:protein serine/threonine kinase activity"/>
    <property type="evidence" value="ECO:0007669"/>
    <property type="project" value="UniProtKB-KW"/>
</dbReference>
<dbReference type="Gene3D" id="1.10.238.10">
    <property type="entry name" value="EF-hand"/>
    <property type="match status" value="2"/>
</dbReference>
<dbReference type="PROSITE" id="PS50011">
    <property type="entry name" value="PROTEIN_KINASE_DOM"/>
    <property type="match status" value="1"/>
</dbReference>
<keyword evidence="8" id="KW-0547">Nucleotide-binding</keyword>
<dbReference type="InterPro" id="IPR000719">
    <property type="entry name" value="Prot_kinase_dom"/>
</dbReference>
<evidence type="ECO:0000256" key="9">
    <source>
        <dbReference type="ARBA" id="ARBA00022777"/>
    </source>
</evidence>
<dbReference type="InParanoid" id="A0A078BAK4"/>
<evidence type="ECO:0000256" key="13">
    <source>
        <dbReference type="ARBA" id="ARBA00047899"/>
    </source>
</evidence>
<feature type="compositionally biased region" description="Low complexity" evidence="15">
    <location>
        <begin position="178"/>
        <end position="201"/>
    </location>
</feature>
<dbReference type="PANTHER" id="PTHR24349">
    <property type="entry name" value="SERINE/THREONINE-PROTEIN KINASE"/>
    <property type="match status" value="1"/>
</dbReference>
<reference evidence="18 19" key="1">
    <citation type="submission" date="2014-06" db="EMBL/GenBank/DDBJ databases">
        <authorList>
            <person name="Swart Estienne"/>
        </authorList>
    </citation>
    <scope>NUCLEOTIDE SEQUENCE [LARGE SCALE GENOMIC DNA]</scope>
    <source>
        <strain evidence="18 19">130c</strain>
    </source>
</reference>
<dbReference type="GO" id="GO:0005524">
    <property type="term" value="F:ATP binding"/>
    <property type="evidence" value="ECO:0007669"/>
    <property type="project" value="UniProtKB-KW"/>
</dbReference>
<dbReference type="SMART" id="SM00220">
    <property type="entry name" value="S_TKc"/>
    <property type="match status" value="1"/>
</dbReference>
<dbReference type="InterPro" id="IPR011992">
    <property type="entry name" value="EF-hand-dom_pair"/>
</dbReference>
<evidence type="ECO:0000259" key="17">
    <source>
        <dbReference type="PROSITE" id="PS50222"/>
    </source>
</evidence>
<keyword evidence="11" id="KW-0067">ATP-binding</keyword>
<keyword evidence="19" id="KW-1185">Reference proteome</keyword>
<comment type="similarity">
    <text evidence="12">Belongs to the protein kinase superfamily. Ser/Thr protein kinase family. CDPK subfamily.</text>
</comment>
<gene>
    <name evidence="18" type="primary">Contig9889.g10573</name>
    <name evidence="18" type="ORF">STYLEM_19743</name>
</gene>
<keyword evidence="9 18" id="KW-0418">Kinase</keyword>
<feature type="domain" description="Protein kinase" evidence="16">
    <location>
        <begin position="325"/>
        <end position="579"/>
    </location>
</feature>
<proteinExistence type="inferred from homology"/>
<dbReference type="Proteomes" id="UP000039865">
    <property type="component" value="Unassembled WGS sequence"/>
</dbReference>
<dbReference type="FunFam" id="1.10.510.10:FF:000571">
    <property type="entry name" value="Maternal embryonic leucine zipper kinase"/>
    <property type="match status" value="1"/>
</dbReference>
<feature type="compositionally biased region" description="Basic and acidic residues" evidence="15">
    <location>
        <begin position="145"/>
        <end position="154"/>
    </location>
</feature>
<evidence type="ECO:0000256" key="10">
    <source>
        <dbReference type="ARBA" id="ARBA00022837"/>
    </source>
</evidence>
<evidence type="ECO:0000256" key="14">
    <source>
        <dbReference type="ARBA" id="ARBA00048679"/>
    </source>
</evidence>
<evidence type="ECO:0000256" key="3">
    <source>
        <dbReference type="ARBA" id="ARBA00012513"/>
    </source>
</evidence>
<protein>
    <recommendedName>
        <fullName evidence="3">non-specific serine/threonine protein kinase</fullName>
        <ecNumber evidence="3">2.7.11.1</ecNumber>
    </recommendedName>
</protein>
<sequence length="901" mass="103536">MVVLVEDIIDPTNPRLFKSSQNDEQGGHAHHDRLRRLFSKRIYRGPKTPPRRIQTDQISNSLLLDIHYENQSQEACSVFIKEESNPSILYTCSKKFAMTEQSKMLGQGIVGMNLNQRNHNENMRKEFNCESDDQMDHEGKIRNIEETKDDRFDQNKLGQKILNKNPNNKKKSKKRTTKQQQQQLQNQMQSQNQMTVQQMQSPKKSGRARPILKMARSGSIQPPGQGIGFVMAVAQSQDEESNTLGLSMDSYKDQIYDNNIKSLNSSNMPIGKKTKTIGNISRSRIGKHKNVLSRKAFQVAENARNQVISFQNLFVSEGNNYTQHYKSIKKIGQGGCGEVFMVMHLATDQIRAMKIIKKNSEKIVSSVFDEIKILKQLDHPNIVQVYEYFQDELNVYIIMEYLKGGSLFDRLKAINRFGEREAAYVMKQVLQALNYCFQKNIVHRDMKLENILFVQEDTLQIKIIDFGSAVYVDNQTKNLNRIVTAYYVAPEIINKEEQIMKCDVWSCGVILFILLSGQAPFRGKDEQEILDKVLKNQVNFEENQWKSVSRRAKNLIKQMIETNVVTRLSLLQCIQSPWIKMLTKIDGSFRIDMHQIAKTIRLLEAFQPGCRLRMLCLNYAIRYFSFDSHVDKFIKFYSYMDSRHVANLNERDLLKFAQRINKEEDLEILLQQQKRTVAKLDLEKLHGITFTQFLIGTLDISKSLSSQKLIKLFNIFDVDGDNYISVKDLHAFCSKKIEIDQCKSIIEQALEYLNGGGQRSPQNLNQSIALNNQNPPELLKINFSNFKQIVLNQIQTGPPQVSNTAYINNNSYLMMADGKLNQTQIDCTILIQNNANPGNQSVQNSGILYQAGINSNTGNLISPISKLLKNEPKEHNIKRKNKQSYKKYGTKKTTAGQIINI</sequence>
<accession>A0A078BAK4</accession>
<evidence type="ECO:0000256" key="5">
    <source>
        <dbReference type="ARBA" id="ARBA00022679"/>
    </source>
</evidence>
<comment type="catalytic activity">
    <reaction evidence="14">
        <text>L-seryl-[protein] + ATP = O-phospho-L-seryl-[protein] + ADP + H(+)</text>
        <dbReference type="Rhea" id="RHEA:17989"/>
        <dbReference type="Rhea" id="RHEA-COMP:9863"/>
        <dbReference type="Rhea" id="RHEA-COMP:11604"/>
        <dbReference type="ChEBI" id="CHEBI:15378"/>
        <dbReference type="ChEBI" id="CHEBI:29999"/>
        <dbReference type="ChEBI" id="CHEBI:30616"/>
        <dbReference type="ChEBI" id="CHEBI:83421"/>
        <dbReference type="ChEBI" id="CHEBI:456216"/>
        <dbReference type="EC" id="2.7.11.1"/>
    </reaction>
</comment>
<evidence type="ECO:0000256" key="1">
    <source>
        <dbReference type="ARBA" id="ARBA00001946"/>
    </source>
</evidence>
<feature type="region of interest" description="Disordered" evidence="15">
    <location>
        <begin position="145"/>
        <end position="208"/>
    </location>
</feature>
<keyword evidence="5" id="KW-0808">Transferase</keyword>
<evidence type="ECO:0000256" key="8">
    <source>
        <dbReference type="ARBA" id="ARBA00022741"/>
    </source>
</evidence>
<dbReference type="InterPro" id="IPR050205">
    <property type="entry name" value="CDPK_Ser/Thr_kinases"/>
</dbReference>
<dbReference type="Pfam" id="PF13405">
    <property type="entry name" value="EF-hand_6"/>
    <property type="match status" value="1"/>
</dbReference>
<keyword evidence="6" id="KW-0479">Metal-binding</keyword>
<evidence type="ECO:0000256" key="2">
    <source>
        <dbReference type="ARBA" id="ARBA00011245"/>
    </source>
</evidence>
<dbReference type="SUPFAM" id="SSF47473">
    <property type="entry name" value="EF-hand"/>
    <property type="match status" value="1"/>
</dbReference>
<dbReference type="InterPro" id="IPR018247">
    <property type="entry name" value="EF_Hand_1_Ca_BS"/>
</dbReference>
<keyword evidence="7" id="KW-0677">Repeat</keyword>
<feature type="domain" description="EF-hand" evidence="17">
    <location>
        <begin position="704"/>
        <end position="739"/>
    </location>
</feature>
<dbReference type="AlphaFoldDB" id="A0A078BAK4"/>
<dbReference type="InterPro" id="IPR002048">
    <property type="entry name" value="EF_hand_dom"/>
</dbReference>
<dbReference type="EC" id="2.7.11.1" evidence="3"/>
<evidence type="ECO:0000256" key="15">
    <source>
        <dbReference type="SAM" id="MobiDB-lite"/>
    </source>
</evidence>
<comment type="subunit">
    <text evidence="2">Monomer.</text>
</comment>
<evidence type="ECO:0000256" key="11">
    <source>
        <dbReference type="ARBA" id="ARBA00022840"/>
    </source>
</evidence>